<dbReference type="Proteomes" id="UP000594001">
    <property type="component" value="Chromosome"/>
</dbReference>
<sequence length="54" mass="6271">MNRDGVGKDLVALLRAIQVGRVGNEESSEPFCEDVYLEYTRDAWNTRTHRQNLF</sequence>
<proteinExistence type="predicted"/>
<gene>
    <name evidence="1" type="ORF">CPBP_00124</name>
</gene>
<evidence type="ECO:0000313" key="2">
    <source>
        <dbReference type="Proteomes" id="UP000594001"/>
    </source>
</evidence>
<dbReference type="AlphaFoldDB" id="A0A7L9RS39"/>
<accession>A0A7L9RS39</accession>
<reference evidence="1 2" key="1">
    <citation type="submission" date="2020-06" db="EMBL/GenBank/DDBJ databases">
        <title>The endosymbiont of the kinetoplastid Bodo saltans is a Paracaedibacter-like alpha-proteobacterium possessing a putative toxin-antitoxin system.</title>
        <authorList>
            <person name="Midha S."/>
            <person name="Rigden D.J."/>
            <person name="Siozios S."/>
            <person name="Hurst G.D.D."/>
            <person name="Jackson A.P."/>
        </authorList>
    </citation>
    <scope>NUCLEOTIDE SEQUENCE [LARGE SCALE GENOMIC DNA]</scope>
    <source>
        <strain evidence="1">Lake Konstanz</strain>
    </source>
</reference>
<dbReference type="EMBL" id="CP054719">
    <property type="protein sequence ID" value="QOL19372.1"/>
    <property type="molecule type" value="Genomic_DNA"/>
</dbReference>
<keyword evidence="2" id="KW-1185">Reference proteome</keyword>
<organism evidence="1 2">
    <name type="scientific">Candidatus Bodocaedibacter vickermanii</name>
    <dbReference type="NCBI Taxonomy" id="2741701"/>
    <lineage>
        <taxon>Bacteria</taxon>
        <taxon>Pseudomonadati</taxon>
        <taxon>Pseudomonadota</taxon>
        <taxon>Alphaproteobacteria</taxon>
        <taxon>Holosporales</taxon>
        <taxon>Candidatus Paracaedibacteraceae</taxon>
        <taxon>Candidatus Bodocaedibacter</taxon>
    </lineage>
</organism>
<protein>
    <submittedName>
        <fullName evidence="1">Uncharacterized protein</fullName>
    </submittedName>
</protein>
<name>A0A7L9RS39_9PROT</name>
<evidence type="ECO:0000313" key="1">
    <source>
        <dbReference type="EMBL" id="QOL19372.1"/>
    </source>
</evidence>
<dbReference type="KEGG" id="pbal:CPBP_00124"/>